<keyword evidence="4" id="KW-1185">Reference proteome</keyword>
<gene>
    <name evidence="3" type="ORF">WHR41_05957</name>
</gene>
<dbReference type="Proteomes" id="UP000803884">
    <property type="component" value="Unassembled WGS sequence"/>
</dbReference>
<dbReference type="GeneID" id="96007400"/>
<evidence type="ECO:0000256" key="1">
    <source>
        <dbReference type="SAM" id="MobiDB-lite"/>
    </source>
</evidence>
<reference evidence="3 4" key="1">
    <citation type="journal article" date="2020" name="Microbiol. Resour. Announc.">
        <title>Draft Genome Sequence of a Cladosporium Species Isolated from the Mesophotic Ascidian Didemnum maculosum.</title>
        <authorList>
            <person name="Gioti A."/>
            <person name="Siaperas R."/>
            <person name="Nikolaivits E."/>
            <person name="Le Goff G."/>
            <person name="Ouazzani J."/>
            <person name="Kotoulas G."/>
            <person name="Topakas E."/>
        </authorList>
    </citation>
    <scope>NUCLEOTIDE SEQUENCE [LARGE SCALE GENOMIC DNA]</scope>
    <source>
        <strain evidence="3 4">TM138-S3</strain>
    </source>
</reference>
<dbReference type="RefSeq" id="XP_069228793.1">
    <property type="nucleotide sequence ID" value="XM_069374562.1"/>
</dbReference>
<organism evidence="3 4">
    <name type="scientific">Cladosporium halotolerans</name>
    <dbReference type="NCBI Taxonomy" id="1052096"/>
    <lineage>
        <taxon>Eukaryota</taxon>
        <taxon>Fungi</taxon>
        <taxon>Dikarya</taxon>
        <taxon>Ascomycota</taxon>
        <taxon>Pezizomycotina</taxon>
        <taxon>Dothideomycetes</taxon>
        <taxon>Dothideomycetidae</taxon>
        <taxon>Cladosporiales</taxon>
        <taxon>Cladosporiaceae</taxon>
        <taxon>Cladosporium</taxon>
    </lineage>
</organism>
<dbReference type="CDD" id="cd07379">
    <property type="entry name" value="MPP_239FB"/>
    <property type="match status" value="1"/>
</dbReference>
<sequence length="358" mass="39290">MSQPTIKTRVLIISDTHNAPLSEKGDGKPIAPFKSPLPSADLLIHCGDLTMTGQQDEYHRTLDMLSEISAPVKLVIAGNHDLSLDRDFVSSHRTHDPQRRQPPSMSEEDADARVNAARDLWTAPDGRAKQEGVTYLDEGLHTIPLPNGAVATVYASPYTPEFWDWAFPYERHEDRFNGPGTALSDAVSIAPYPMPTRSKAVRPVDIVMTHGPPWKRLDPTARVEAVGCPHLLRALMRARPTLCCFGHIHEGWGAERVMWAEGAEEVPGKACSIEEWQKGGWEDGVKARGGGGGLDITPIKCDAEAAREKRAEFIDISKEGSKAITPGEETLFVNAAIMDVAYRPVNAPWVVDLDLPAR</sequence>
<dbReference type="EMBL" id="JAAQHG020000018">
    <property type="protein sequence ID" value="KAL1585687.1"/>
    <property type="molecule type" value="Genomic_DNA"/>
</dbReference>
<dbReference type="AlphaFoldDB" id="A0AB34KKS7"/>
<dbReference type="Gene3D" id="3.60.21.10">
    <property type="match status" value="1"/>
</dbReference>
<comment type="caution">
    <text evidence="3">The sequence shown here is derived from an EMBL/GenBank/DDBJ whole genome shotgun (WGS) entry which is preliminary data.</text>
</comment>
<dbReference type="Pfam" id="PF00149">
    <property type="entry name" value="Metallophos"/>
    <property type="match status" value="1"/>
</dbReference>
<evidence type="ECO:0000259" key="2">
    <source>
        <dbReference type="Pfam" id="PF00149"/>
    </source>
</evidence>
<feature type="domain" description="Calcineurin-like phosphoesterase" evidence="2">
    <location>
        <begin position="9"/>
        <end position="250"/>
    </location>
</feature>
<accession>A0AB34KKS7</accession>
<name>A0AB34KKS7_9PEZI</name>
<dbReference type="InterPro" id="IPR029052">
    <property type="entry name" value="Metallo-depent_PP-like"/>
</dbReference>
<proteinExistence type="predicted"/>
<feature type="region of interest" description="Disordered" evidence="1">
    <location>
        <begin position="90"/>
        <end position="112"/>
    </location>
</feature>
<protein>
    <recommendedName>
        <fullName evidence="2">Calcineurin-like phosphoesterase domain-containing protein</fullName>
    </recommendedName>
</protein>
<dbReference type="PANTHER" id="PTHR12905:SF0">
    <property type="entry name" value="CALCINEURIN-LIKE PHOSPHOESTERASE DOMAIN-CONTAINING PROTEIN"/>
    <property type="match status" value="1"/>
</dbReference>
<dbReference type="InterPro" id="IPR051693">
    <property type="entry name" value="UPF0046_metallophosphoest"/>
</dbReference>
<dbReference type="InterPro" id="IPR004843">
    <property type="entry name" value="Calcineurin-like_PHP"/>
</dbReference>
<feature type="compositionally biased region" description="Basic and acidic residues" evidence="1">
    <location>
        <begin position="90"/>
        <end position="99"/>
    </location>
</feature>
<dbReference type="GO" id="GO:0016787">
    <property type="term" value="F:hydrolase activity"/>
    <property type="evidence" value="ECO:0007669"/>
    <property type="project" value="InterPro"/>
</dbReference>
<evidence type="ECO:0000313" key="4">
    <source>
        <dbReference type="Proteomes" id="UP000803884"/>
    </source>
</evidence>
<evidence type="ECO:0000313" key="3">
    <source>
        <dbReference type="EMBL" id="KAL1585687.1"/>
    </source>
</evidence>
<dbReference type="SUPFAM" id="SSF56300">
    <property type="entry name" value="Metallo-dependent phosphatases"/>
    <property type="match status" value="1"/>
</dbReference>
<dbReference type="PANTHER" id="PTHR12905">
    <property type="entry name" value="METALLOPHOSPHOESTERASE"/>
    <property type="match status" value="1"/>
</dbReference>